<dbReference type="InterPro" id="IPR036322">
    <property type="entry name" value="WD40_repeat_dom_sf"/>
</dbReference>
<dbReference type="PROSITE" id="PS50082">
    <property type="entry name" value="WD_REPEATS_2"/>
    <property type="match status" value="1"/>
</dbReference>
<name>A0A8D2NRN0_ZOSLA</name>
<evidence type="ECO:0000259" key="6">
    <source>
        <dbReference type="PROSITE" id="PS50908"/>
    </source>
</evidence>
<feature type="domain" description="RWD" evidence="6">
    <location>
        <begin position="316"/>
        <end position="417"/>
    </location>
</feature>
<keyword evidence="8" id="KW-1185">Reference proteome</keyword>
<dbReference type="PROSITE" id="PS50908">
    <property type="entry name" value="RWD"/>
    <property type="match status" value="1"/>
</dbReference>
<dbReference type="GO" id="GO:1904263">
    <property type="term" value="P:positive regulation of TORC1 signaling"/>
    <property type="evidence" value="ECO:0007669"/>
    <property type="project" value="TreeGrafter"/>
</dbReference>
<dbReference type="AlphaFoldDB" id="A0A8D2NRN0"/>
<feature type="region of interest" description="Disordered" evidence="5">
    <location>
        <begin position="263"/>
        <end position="288"/>
    </location>
</feature>
<dbReference type="SUPFAM" id="SSF50978">
    <property type="entry name" value="WD40 repeat-like"/>
    <property type="match status" value="1"/>
</dbReference>
<dbReference type="InterPro" id="IPR039456">
    <property type="entry name" value="WDR59_mRING-H2-C3H3C2"/>
</dbReference>
<dbReference type="GO" id="GO:0035859">
    <property type="term" value="C:Seh1-associated complex"/>
    <property type="evidence" value="ECO:0007669"/>
    <property type="project" value="TreeGrafter"/>
</dbReference>
<dbReference type="Pfam" id="PF17120">
    <property type="entry name" value="zf-RING_16"/>
    <property type="match status" value="1"/>
</dbReference>
<dbReference type="PANTHER" id="PTHR46170">
    <property type="entry name" value="GATOR COMPLEX PROTEIN WDR59"/>
    <property type="match status" value="1"/>
</dbReference>
<sequence>KISRQSKWDIGAVQWNPHDSYAYYFAASSNQRVDLYKWKEGNGEVCTSLQGHTRVISDLDWAVFEPDLLVTTGASQVKWNKKNANCLATSHDGDVRIWDKRKPSTAVEYLAAHLSKIHGLDWHPDNEYTLATSSQDNSVRFWDYRQPRKYLNILPCQVPVWKARYTPFSNGLVTVMVPQLRRENSLLLWNVFDLNTPVHTFVGHDDVVLEFQWRKQKEGSKDYQLVTWSRDQTLRMWRIDSQLQRLCANDILDGVEDLIDGISHLPEPDKTLHPQDVEPQHNSGHGDEEALKEDFLNDPLVGKKTDQLGLPQTLQQEFSLINVQIRNVNVEMDAVSRSCTVSVHCGNHRVRMLVMFPVQYPNNAAPSFQFINPTSITASMKAKLLKILKDTSLQKVKRNQSCLEPCLRQLVSWLESVVNQEDSTSSNPYALSNSVTPPLPTFARVSNAYGSYQDSNIPFPRTSGARFCGAGYLVYFTRPMTMHRAVSPMEPTPRSLSALSAYHSGLITPMKIRTETPGNLRLYSGSPTRSEKEQVSISSFYYKERKSRRWKSKREGTDANNRPIKAAGKVIIQDISCLLPVHKLLGELYILNVNNIQETCQKNAASALAVGRRDLVQVWSLAMVATDLCLGPKSDPDLEIPWAQHPFGRQLLESLYRALSKKCLSFSFPRLAHYSQLHDVQTLAMLCSVFEAQSRLQGCLNSCVPFPQRASNLASHRGRCIHSLLVFAANKDTEQTSTPWCESSPDDFRYGNLMYPDHREREKDQHEKNKRLLDPANTQQFDDFKKCYGEILYRWGLREKRAEVLKFVSCPPDPHKGIEFGVYCSHCRSEVRGTQCAICKGFTFQCAICHVAVRGSSNFCLTCGHGGHTSHMMEWFRTQEVCPTGCGCHCLLESTF</sequence>
<proteinExistence type="inferred from homology"/>
<dbReference type="PANTHER" id="PTHR46170:SF1">
    <property type="entry name" value="GATOR COMPLEX PROTEIN WDR59"/>
    <property type="match status" value="1"/>
</dbReference>
<keyword evidence="2" id="KW-0677">Repeat</keyword>
<evidence type="ECO:0000256" key="2">
    <source>
        <dbReference type="ARBA" id="ARBA00022737"/>
    </source>
</evidence>
<dbReference type="SMART" id="SM00320">
    <property type="entry name" value="WD40"/>
    <property type="match status" value="3"/>
</dbReference>
<dbReference type="GO" id="GO:0034198">
    <property type="term" value="P:cellular response to amino acid starvation"/>
    <property type="evidence" value="ECO:0007669"/>
    <property type="project" value="TreeGrafter"/>
</dbReference>
<keyword evidence="1 4" id="KW-0853">WD repeat</keyword>
<dbReference type="InterPro" id="IPR001680">
    <property type="entry name" value="WD40_rpt"/>
</dbReference>
<evidence type="ECO:0000256" key="4">
    <source>
        <dbReference type="PROSITE-ProRule" id="PRU00221"/>
    </source>
</evidence>
<evidence type="ECO:0000313" key="8">
    <source>
        <dbReference type="Proteomes" id="UP000694401"/>
    </source>
</evidence>
<feature type="repeat" description="WD" evidence="4">
    <location>
        <begin position="110"/>
        <end position="152"/>
    </location>
</feature>
<protein>
    <submittedName>
        <fullName evidence="7">WD repeat domain 59</fullName>
    </submittedName>
</protein>
<comment type="similarity">
    <text evidence="3">Belongs to the WD repeat WDR59 family.</text>
</comment>
<dbReference type="InterPro" id="IPR006575">
    <property type="entry name" value="RWD_dom"/>
</dbReference>
<dbReference type="InterPro" id="IPR049567">
    <property type="entry name" value="WDR59-like"/>
</dbReference>
<evidence type="ECO:0000256" key="5">
    <source>
        <dbReference type="SAM" id="MobiDB-lite"/>
    </source>
</evidence>
<dbReference type="Ensembl" id="ENSZLMT00000003639.1">
    <property type="protein sequence ID" value="ENSZLMP00000003517.1"/>
    <property type="gene ID" value="ENSZLMG00000002322.1"/>
</dbReference>
<dbReference type="SMART" id="SM00591">
    <property type="entry name" value="RWD"/>
    <property type="match status" value="1"/>
</dbReference>
<feature type="compositionally biased region" description="Basic and acidic residues" evidence="5">
    <location>
        <begin position="266"/>
        <end position="288"/>
    </location>
</feature>
<reference evidence="7" key="2">
    <citation type="submission" date="2025-09" db="UniProtKB">
        <authorList>
            <consortium name="Ensembl"/>
        </authorList>
    </citation>
    <scope>IDENTIFICATION</scope>
</reference>
<dbReference type="GO" id="GO:0005774">
    <property type="term" value="C:vacuolar membrane"/>
    <property type="evidence" value="ECO:0007669"/>
    <property type="project" value="TreeGrafter"/>
</dbReference>
<dbReference type="Proteomes" id="UP000694401">
    <property type="component" value="Unassembled WGS sequence"/>
</dbReference>
<evidence type="ECO:0000256" key="3">
    <source>
        <dbReference type="ARBA" id="ARBA00038452"/>
    </source>
</evidence>
<dbReference type="GO" id="GO:0035591">
    <property type="term" value="F:signaling adaptor activity"/>
    <property type="evidence" value="ECO:0007669"/>
    <property type="project" value="TreeGrafter"/>
</dbReference>
<dbReference type="PROSITE" id="PS50294">
    <property type="entry name" value="WD_REPEATS_REGION"/>
    <property type="match status" value="1"/>
</dbReference>
<dbReference type="InterPro" id="IPR049566">
    <property type="entry name" value="WDR59_RTC1-like_RING_Znf"/>
</dbReference>
<dbReference type="Pfam" id="PF00400">
    <property type="entry name" value="WD40"/>
    <property type="match status" value="1"/>
</dbReference>
<organism evidence="7 8">
    <name type="scientific">Zosterops lateralis melanops</name>
    <dbReference type="NCBI Taxonomy" id="1220523"/>
    <lineage>
        <taxon>Eukaryota</taxon>
        <taxon>Metazoa</taxon>
        <taxon>Chordata</taxon>
        <taxon>Craniata</taxon>
        <taxon>Vertebrata</taxon>
        <taxon>Euteleostomi</taxon>
        <taxon>Archelosauria</taxon>
        <taxon>Archosauria</taxon>
        <taxon>Dinosauria</taxon>
        <taxon>Saurischia</taxon>
        <taxon>Theropoda</taxon>
        <taxon>Coelurosauria</taxon>
        <taxon>Aves</taxon>
        <taxon>Neognathae</taxon>
        <taxon>Neoaves</taxon>
        <taxon>Telluraves</taxon>
        <taxon>Australaves</taxon>
        <taxon>Passeriformes</taxon>
        <taxon>Sylvioidea</taxon>
        <taxon>Zosteropidae</taxon>
        <taxon>Zosterops</taxon>
    </lineage>
</organism>
<dbReference type="CDD" id="cd16692">
    <property type="entry name" value="mRING-H2-C3H3C2_WDR59"/>
    <property type="match status" value="1"/>
</dbReference>
<evidence type="ECO:0000256" key="1">
    <source>
        <dbReference type="ARBA" id="ARBA00022574"/>
    </source>
</evidence>
<accession>A0A8D2NRN0</accession>
<dbReference type="InterPro" id="IPR015943">
    <property type="entry name" value="WD40/YVTN_repeat-like_dom_sf"/>
</dbReference>
<dbReference type="SUPFAM" id="SSF54495">
    <property type="entry name" value="UBC-like"/>
    <property type="match status" value="1"/>
</dbReference>
<reference evidence="7" key="1">
    <citation type="submission" date="2025-08" db="UniProtKB">
        <authorList>
            <consortium name="Ensembl"/>
        </authorList>
    </citation>
    <scope>IDENTIFICATION</scope>
</reference>
<dbReference type="InterPro" id="IPR016135">
    <property type="entry name" value="UBQ-conjugating_enzyme/RWD"/>
</dbReference>
<dbReference type="Gene3D" id="2.130.10.10">
    <property type="entry name" value="YVTN repeat-like/Quinoprotein amine dehydrogenase"/>
    <property type="match status" value="1"/>
</dbReference>
<evidence type="ECO:0000313" key="7">
    <source>
        <dbReference type="Ensembl" id="ENSZLMP00000003517.1"/>
    </source>
</evidence>